<dbReference type="AlphaFoldDB" id="A0A1R2AMD9"/>
<sequence length="386" mass="44486">MGNCSCFNSPTSDDKQLNTDKIAVEQEQGFVRLYENTYKTKTEEIKEENVLFQLDFGDIIKLQSVLRGFVQRRKTQGVLRSNILSLNGNTIEKLEDKPKSQNNSFDLEINRQEVRELPLDKVPDYSTQVIKMIQMKLGQFIYGENPNEESLLKRGSVEMENGAIYAGEWNKNNQRHGKGKQVWSDGSMYEGYWINDKACGRGRLIHANGDVYEGEWKNDKAHGKGIYIHSDGARYEGYWEQDKQHGKGIEVWPDGARYEGMYVNGQKHGFGKFEWADGSIYEGIFTDNNIHGVGTYLWSDERKYIGDWKNNKMHGKGQFTWKDGRLYEGDYFEDKKHGFGIFIWPDGRKYEGSWVNGKQHGRGIYTSSSGIREGEWADGKRIRVIG</sequence>
<evidence type="ECO:0000256" key="1">
    <source>
        <dbReference type="ARBA" id="ARBA00022737"/>
    </source>
</evidence>
<reference evidence="2 3" key="1">
    <citation type="submission" date="2016-11" db="EMBL/GenBank/DDBJ databases">
        <title>The macronuclear genome of Stentor coeruleus: a giant cell with tiny introns.</title>
        <authorList>
            <person name="Slabodnick M."/>
            <person name="Ruby J.G."/>
            <person name="Reiff S.B."/>
            <person name="Swart E.C."/>
            <person name="Gosai S."/>
            <person name="Prabakaran S."/>
            <person name="Witkowska E."/>
            <person name="Larue G.E."/>
            <person name="Fisher S."/>
            <person name="Freeman R.M."/>
            <person name="Gunawardena J."/>
            <person name="Chu W."/>
            <person name="Stover N.A."/>
            <person name="Gregory B.D."/>
            <person name="Nowacki M."/>
            <person name="Derisi J."/>
            <person name="Roy S.W."/>
            <person name="Marshall W.F."/>
            <person name="Sood P."/>
        </authorList>
    </citation>
    <scope>NUCLEOTIDE SEQUENCE [LARGE SCALE GENOMIC DNA]</scope>
    <source>
        <strain evidence="2">WM001</strain>
    </source>
</reference>
<dbReference type="SMART" id="SM00698">
    <property type="entry name" value="MORN"/>
    <property type="match status" value="9"/>
</dbReference>
<keyword evidence="3" id="KW-1185">Reference proteome</keyword>
<dbReference type="InterPro" id="IPR003409">
    <property type="entry name" value="MORN"/>
</dbReference>
<dbReference type="PANTHER" id="PTHR43215:SF14">
    <property type="entry name" value="RADIAL SPOKE HEAD 1 HOMOLOG"/>
    <property type="match status" value="1"/>
</dbReference>
<dbReference type="Gene3D" id="2.20.110.10">
    <property type="entry name" value="Histone H3 K4-specific methyltransferase SET7/9 N-terminal domain"/>
    <property type="match status" value="5"/>
</dbReference>
<dbReference type="Pfam" id="PF02493">
    <property type="entry name" value="MORN"/>
    <property type="match status" value="9"/>
</dbReference>
<comment type="caution">
    <text evidence="2">The sequence shown here is derived from an EMBL/GenBank/DDBJ whole genome shotgun (WGS) entry which is preliminary data.</text>
</comment>
<protein>
    <recommendedName>
        <fullName evidence="4">MORN repeat protein</fullName>
    </recommendedName>
</protein>
<dbReference type="EMBL" id="MPUH01001986">
    <property type="protein sequence ID" value="OMJ65703.1"/>
    <property type="molecule type" value="Genomic_DNA"/>
</dbReference>
<accession>A0A1R2AMD9</accession>
<dbReference type="PROSITE" id="PS50096">
    <property type="entry name" value="IQ"/>
    <property type="match status" value="1"/>
</dbReference>
<dbReference type="FunFam" id="2.20.110.10:FF:000002">
    <property type="entry name" value="Phosphatidylinositol 4-phosphate 5-kinase 8"/>
    <property type="match status" value="1"/>
</dbReference>
<evidence type="ECO:0000313" key="2">
    <source>
        <dbReference type="EMBL" id="OMJ65703.1"/>
    </source>
</evidence>
<gene>
    <name evidence="2" type="ORF">SteCoe_37759</name>
</gene>
<dbReference type="SUPFAM" id="SSF82185">
    <property type="entry name" value="Histone H3 K4-specific methyltransferase SET7/9 N-terminal domain"/>
    <property type="match status" value="2"/>
</dbReference>
<organism evidence="2 3">
    <name type="scientific">Stentor coeruleus</name>
    <dbReference type="NCBI Taxonomy" id="5963"/>
    <lineage>
        <taxon>Eukaryota</taxon>
        <taxon>Sar</taxon>
        <taxon>Alveolata</taxon>
        <taxon>Ciliophora</taxon>
        <taxon>Postciliodesmatophora</taxon>
        <taxon>Heterotrichea</taxon>
        <taxon>Heterotrichida</taxon>
        <taxon>Stentoridae</taxon>
        <taxon>Stentor</taxon>
    </lineage>
</organism>
<dbReference type="GO" id="GO:0005829">
    <property type="term" value="C:cytosol"/>
    <property type="evidence" value="ECO:0007669"/>
    <property type="project" value="TreeGrafter"/>
</dbReference>
<dbReference type="Proteomes" id="UP000187209">
    <property type="component" value="Unassembled WGS sequence"/>
</dbReference>
<proteinExistence type="predicted"/>
<keyword evidence="1" id="KW-0677">Repeat</keyword>
<evidence type="ECO:0008006" key="4">
    <source>
        <dbReference type="Google" id="ProtNLM"/>
    </source>
</evidence>
<name>A0A1R2AMD9_9CILI</name>
<dbReference type="PANTHER" id="PTHR43215">
    <property type="entry name" value="RADIAL SPOKE HEAD 1 HOMOLOG"/>
    <property type="match status" value="1"/>
</dbReference>
<dbReference type="OrthoDB" id="270720at2759"/>
<evidence type="ECO:0000313" key="3">
    <source>
        <dbReference type="Proteomes" id="UP000187209"/>
    </source>
</evidence>